<dbReference type="RefSeq" id="WP_165138669.1">
    <property type="nucleotide sequence ID" value="NZ_JAALLT010000001.1"/>
</dbReference>
<sequence>MSTKTVAEKIFLRQGKRVFFFNAPDNLGKLLGGIPEGVIATEDDTVDIVLAFIENYKQLEKHLIGLKDRLKPKGALWIAYHKGTSSIDTDINRDSIIEFAMKHQLKGVAMVSINDNWSALRLKIIH</sequence>
<name>A0A6M1STF6_9BACT</name>
<dbReference type="Proteomes" id="UP000473278">
    <property type="component" value="Unassembled WGS sequence"/>
</dbReference>
<evidence type="ECO:0000313" key="2">
    <source>
        <dbReference type="Proteomes" id="UP000473278"/>
    </source>
</evidence>
<dbReference type="EMBL" id="JAALLT010000001">
    <property type="protein sequence ID" value="NGP75398.1"/>
    <property type="molecule type" value="Genomic_DNA"/>
</dbReference>
<proteinExistence type="predicted"/>
<gene>
    <name evidence="1" type="ORF">G3570_02050</name>
</gene>
<organism evidence="1 2">
    <name type="scientific">Halalkalibaculum roseum</name>
    <dbReference type="NCBI Taxonomy" id="2709311"/>
    <lineage>
        <taxon>Bacteria</taxon>
        <taxon>Pseudomonadati</taxon>
        <taxon>Balneolota</taxon>
        <taxon>Balneolia</taxon>
        <taxon>Balneolales</taxon>
        <taxon>Balneolaceae</taxon>
        <taxon>Halalkalibaculum</taxon>
    </lineage>
</organism>
<reference evidence="1 2" key="1">
    <citation type="submission" date="2020-02" db="EMBL/GenBank/DDBJ databases">
        <title>Balneolaceae bacterium YR4-1, complete genome.</title>
        <authorList>
            <person name="Li Y."/>
            <person name="Wu S."/>
        </authorList>
    </citation>
    <scope>NUCLEOTIDE SEQUENCE [LARGE SCALE GENOMIC DNA]</scope>
    <source>
        <strain evidence="1 2">YR4-1</strain>
    </source>
</reference>
<comment type="caution">
    <text evidence="1">The sequence shown here is derived from an EMBL/GenBank/DDBJ whole genome shotgun (WGS) entry which is preliminary data.</text>
</comment>
<evidence type="ECO:0000313" key="1">
    <source>
        <dbReference type="EMBL" id="NGP75398.1"/>
    </source>
</evidence>
<protein>
    <submittedName>
        <fullName evidence="1">DUF3052 domain-containing protein</fullName>
    </submittedName>
</protein>
<keyword evidence="2" id="KW-1185">Reference proteome</keyword>
<dbReference type="AlphaFoldDB" id="A0A6M1STF6"/>
<accession>A0A6M1STF6</accession>